<evidence type="ECO:0000256" key="2">
    <source>
        <dbReference type="ARBA" id="ARBA00022692"/>
    </source>
</evidence>
<keyword evidence="2 5" id="KW-0812">Transmembrane</keyword>
<evidence type="ECO:0000256" key="5">
    <source>
        <dbReference type="SAM" id="Phobius"/>
    </source>
</evidence>
<feature type="transmembrane region" description="Helical" evidence="5">
    <location>
        <begin position="99"/>
        <end position="120"/>
    </location>
</feature>
<keyword evidence="3 5" id="KW-1133">Transmembrane helix</keyword>
<sequence length="155" mass="16456">MASLFDLTKPHLAYYSVPAALFLAFLPSTYKMIAAGKHADTATPRRVLANIEKDPSINKQTVLRLQRADAASANAFETIGLYAGGIAAAGAAGVPATTLNYLGVGYVASRLVYNVVYVFLQDNRKFAPVRSLVWNVGLGVIVTLWIKAGNAAAAK</sequence>
<dbReference type="Gene3D" id="1.20.120.550">
    <property type="entry name" value="Membrane associated eicosanoid/glutathione metabolism-like domain"/>
    <property type="match status" value="1"/>
</dbReference>
<dbReference type="GO" id="GO:0016020">
    <property type="term" value="C:membrane"/>
    <property type="evidence" value="ECO:0007669"/>
    <property type="project" value="UniProtKB-SubCell"/>
</dbReference>
<proteinExistence type="predicted"/>
<dbReference type="InterPro" id="IPR001129">
    <property type="entry name" value="Membr-assoc_MAPEG"/>
</dbReference>
<dbReference type="InterPro" id="IPR023352">
    <property type="entry name" value="MAPEG-like_dom_sf"/>
</dbReference>
<name>A0A9W9CXQ1_9PEZI</name>
<dbReference type="OrthoDB" id="2122304at2759"/>
<evidence type="ECO:0008006" key="8">
    <source>
        <dbReference type="Google" id="ProtNLM"/>
    </source>
</evidence>
<feature type="transmembrane region" description="Helical" evidence="5">
    <location>
        <begin position="12"/>
        <end position="30"/>
    </location>
</feature>
<gene>
    <name evidence="6" type="ORF">N0V93_005003</name>
</gene>
<accession>A0A9W9CXQ1</accession>
<evidence type="ECO:0000256" key="3">
    <source>
        <dbReference type="ARBA" id="ARBA00022989"/>
    </source>
</evidence>
<dbReference type="AlphaFoldDB" id="A0A9W9CXQ1"/>
<dbReference type="EMBL" id="JAPEVB010000003">
    <property type="protein sequence ID" value="KAJ4391386.1"/>
    <property type="molecule type" value="Genomic_DNA"/>
</dbReference>
<dbReference type="Proteomes" id="UP001140453">
    <property type="component" value="Unassembled WGS sequence"/>
</dbReference>
<keyword evidence="7" id="KW-1185">Reference proteome</keyword>
<organism evidence="6 7">
    <name type="scientific">Gnomoniopsis smithogilvyi</name>
    <dbReference type="NCBI Taxonomy" id="1191159"/>
    <lineage>
        <taxon>Eukaryota</taxon>
        <taxon>Fungi</taxon>
        <taxon>Dikarya</taxon>
        <taxon>Ascomycota</taxon>
        <taxon>Pezizomycotina</taxon>
        <taxon>Sordariomycetes</taxon>
        <taxon>Sordariomycetidae</taxon>
        <taxon>Diaporthales</taxon>
        <taxon>Gnomoniaceae</taxon>
        <taxon>Gnomoniopsis</taxon>
    </lineage>
</organism>
<dbReference type="PANTHER" id="PTHR35371">
    <property type="entry name" value="INNER MEMBRANE PROTEIN"/>
    <property type="match status" value="1"/>
</dbReference>
<dbReference type="Pfam" id="PF01124">
    <property type="entry name" value="MAPEG"/>
    <property type="match status" value="1"/>
</dbReference>
<comment type="caution">
    <text evidence="6">The sequence shown here is derived from an EMBL/GenBank/DDBJ whole genome shotgun (WGS) entry which is preliminary data.</text>
</comment>
<dbReference type="SUPFAM" id="SSF161084">
    <property type="entry name" value="MAPEG domain-like"/>
    <property type="match status" value="1"/>
</dbReference>
<dbReference type="PANTHER" id="PTHR35371:SF1">
    <property type="entry name" value="BLR7753 PROTEIN"/>
    <property type="match status" value="1"/>
</dbReference>
<evidence type="ECO:0000256" key="4">
    <source>
        <dbReference type="ARBA" id="ARBA00023136"/>
    </source>
</evidence>
<evidence type="ECO:0000256" key="1">
    <source>
        <dbReference type="ARBA" id="ARBA00004370"/>
    </source>
</evidence>
<evidence type="ECO:0000313" key="6">
    <source>
        <dbReference type="EMBL" id="KAJ4391386.1"/>
    </source>
</evidence>
<protein>
    <recommendedName>
        <fullName evidence="8">MAPEG family protein</fullName>
    </recommendedName>
</protein>
<evidence type="ECO:0000313" key="7">
    <source>
        <dbReference type="Proteomes" id="UP001140453"/>
    </source>
</evidence>
<reference evidence="6" key="1">
    <citation type="submission" date="2022-10" db="EMBL/GenBank/DDBJ databases">
        <title>Tapping the CABI collections for fungal endophytes: first genome assemblies for Collariella, Neodidymelliopsis, Ascochyta clinopodiicola, Didymella pomorum, Didymosphaeria variabile, Neocosmospora piperis and Neocucurbitaria cava.</title>
        <authorList>
            <person name="Hill R."/>
        </authorList>
    </citation>
    <scope>NUCLEOTIDE SEQUENCE</scope>
    <source>
        <strain evidence="6">IMI 355082</strain>
    </source>
</reference>
<keyword evidence="4 5" id="KW-0472">Membrane</keyword>
<comment type="subcellular location">
    <subcellularLocation>
        <location evidence="1">Membrane</location>
    </subcellularLocation>
</comment>
<feature type="transmembrane region" description="Helical" evidence="5">
    <location>
        <begin position="132"/>
        <end position="153"/>
    </location>
</feature>